<reference evidence="4 5" key="1">
    <citation type="journal article" date="2021" name="BMC Genomics">
        <title>Datura genome reveals duplications of psychoactive alkaloid biosynthetic genes and high mutation rate following tissue culture.</title>
        <authorList>
            <person name="Rajewski A."/>
            <person name="Carter-House D."/>
            <person name="Stajich J."/>
            <person name="Litt A."/>
        </authorList>
    </citation>
    <scope>NUCLEOTIDE SEQUENCE [LARGE SCALE GENOMIC DNA]</scope>
    <source>
        <strain evidence="4">AR-01</strain>
    </source>
</reference>
<comment type="caution">
    <text evidence="4">The sequence shown here is derived from an EMBL/GenBank/DDBJ whole genome shotgun (WGS) entry which is preliminary data.</text>
</comment>
<dbReference type="InterPro" id="IPR011990">
    <property type="entry name" value="TPR-like_helical_dom_sf"/>
</dbReference>
<keyword evidence="2" id="KW-0812">Transmembrane</keyword>
<dbReference type="EMBL" id="JACEIK010002983">
    <property type="protein sequence ID" value="MCD9639752.1"/>
    <property type="molecule type" value="Genomic_DNA"/>
</dbReference>
<comment type="similarity">
    <text evidence="1">Belongs to the PPR family. PCMP-H subfamily.</text>
</comment>
<proteinExistence type="inferred from homology"/>
<accession>A0ABS8UYA3</accession>
<dbReference type="PANTHER" id="PTHR47926:SF456">
    <property type="entry name" value="PENTATRICOPEPTIDE REPEAT-CONTAINING PROTEIN ELI1, CHLOROPLASTIC"/>
    <property type="match status" value="1"/>
</dbReference>
<dbReference type="Pfam" id="PF14432">
    <property type="entry name" value="DYW_deaminase"/>
    <property type="match status" value="1"/>
</dbReference>
<keyword evidence="2" id="KW-0472">Membrane</keyword>
<gene>
    <name evidence="4" type="ORF">HAX54_024473</name>
</gene>
<dbReference type="Proteomes" id="UP000823775">
    <property type="component" value="Unassembled WGS sequence"/>
</dbReference>
<keyword evidence="5" id="KW-1185">Reference proteome</keyword>
<dbReference type="PANTHER" id="PTHR47926">
    <property type="entry name" value="PENTATRICOPEPTIDE REPEAT-CONTAINING PROTEIN"/>
    <property type="match status" value="1"/>
</dbReference>
<protein>
    <recommendedName>
        <fullName evidence="3">DYW domain-containing protein</fullName>
    </recommendedName>
</protein>
<dbReference type="InterPro" id="IPR046960">
    <property type="entry name" value="PPR_At4g14850-like_plant"/>
</dbReference>
<dbReference type="InterPro" id="IPR032867">
    <property type="entry name" value="DYW_dom"/>
</dbReference>
<evidence type="ECO:0000313" key="4">
    <source>
        <dbReference type="EMBL" id="MCD9639752.1"/>
    </source>
</evidence>
<evidence type="ECO:0000256" key="2">
    <source>
        <dbReference type="SAM" id="Phobius"/>
    </source>
</evidence>
<name>A0ABS8UYA3_DATST</name>
<evidence type="ECO:0000313" key="5">
    <source>
        <dbReference type="Proteomes" id="UP000823775"/>
    </source>
</evidence>
<keyword evidence="2" id="KW-1133">Transmembrane helix</keyword>
<evidence type="ECO:0000259" key="3">
    <source>
        <dbReference type="Pfam" id="PF14432"/>
    </source>
</evidence>
<dbReference type="Gene3D" id="1.25.40.10">
    <property type="entry name" value="Tetratricopeptide repeat domain"/>
    <property type="match status" value="1"/>
</dbReference>
<feature type="domain" description="DYW" evidence="3">
    <location>
        <begin position="96"/>
        <end position="142"/>
    </location>
</feature>
<organism evidence="4 5">
    <name type="scientific">Datura stramonium</name>
    <name type="common">Jimsonweed</name>
    <name type="synonym">Common thornapple</name>
    <dbReference type="NCBI Taxonomy" id="4076"/>
    <lineage>
        <taxon>Eukaryota</taxon>
        <taxon>Viridiplantae</taxon>
        <taxon>Streptophyta</taxon>
        <taxon>Embryophyta</taxon>
        <taxon>Tracheophyta</taxon>
        <taxon>Spermatophyta</taxon>
        <taxon>Magnoliopsida</taxon>
        <taxon>eudicotyledons</taxon>
        <taxon>Gunneridae</taxon>
        <taxon>Pentapetalae</taxon>
        <taxon>asterids</taxon>
        <taxon>lamiids</taxon>
        <taxon>Solanales</taxon>
        <taxon>Solanaceae</taxon>
        <taxon>Solanoideae</taxon>
        <taxon>Datureae</taxon>
        <taxon>Datura</taxon>
    </lineage>
</organism>
<sequence length="225" mass="25037">MIREGIKPTSITFSGVLNACSHGGLVDVGFDIFERERVAKILLEYGAADSTTYILLSNVYASLGKVQEAAQVSKVERRKVSKRNQELDDMLKSEDYAPATDVISQDIEEHEKKWALSIHSERLAICYGLISTKPCTTIRVRSGMSFTILIMVFVLVVTTAYFRINPCRQSVIVEAVIAKVDEQNVPSLGEAGNWNNDLIQQFFPTKHIVNNISICYPENGGDKTC</sequence>
<evidence type="ECO:0000256" key="1">
    <source>
        <dbReference type="ARBA" id="ARBA00006643"/>
    </source>
</evidence>
<feature type="transmembrane region" description="Helical" evidence="2">
    <location>
        <begin position="143"/>
        <end position="162"/>
    </location>
</feature>